<name>A0ABU2RZJ0_9ACTN</name>
<feature type="region of interest" description="Disordered" evidence="1">
    <location>
        <begin position="1"/>
        <end position="23"/>
    </location>
</feature>
<evidence type="ECO:0000313" key="4">
    <source>
        <dbReference type="Proteomes" id="UP001183615"/>
    </source>
</evidence>
<dbReference type="NCBIfam" id="TIGR03196">
    <property type="entry name" value="pucD"/>
    <property type="match status" value="1"/>
</dbReference>
<accession>A0ABU2RZJ0</accession>
<evidence type="ECO:0000313" key="3">
    <source>
        <dbReference type="EMBL" id="MDT0442153.1"/>
    </source>
</evidence>
<dbReference type="RefSeq" id="WP_311616567.1">
    <property type="nucleotide sequence ID" value="NZ_JAVREV010000003.1"/>
</dbReference>
<proteinExistence type="predicted"/>
<dbReference type="Pfam" id="PF02738">
    <property type="entry name" value="MoCoBD_1"/>
    <property type="match status" value="1"/>
</dbReference>
<dbReference type="Gene3D" id="3.30.365.10">
    <property type="entry name" value="Aldehyde oxidase/xanthine dehydrogenase, molybdopterin binding domain"/>
    <property type="match status" value="4"/>
</dbReference>
<comment type="caution">
    <text evidence="3">The sequence shown here is derived from an EMBL/GenBank/DDBJ whole genome shotgun (WGS) entry which is preliminary data.</text>
</comment>
<dbReference type="InterPro" id="IPR000674">
    <property type="entry name" value="Ald_Oxase/Xan_DH_a/b"/>
</dbReference>
<dbReference type="EMBL" id="JAVREV010000003">
    <property type="protein sequence ID" value="MDT0442153.1"/>
    <property type="molecule type" value="Genomic_DNA"/>
</dbReference>
<dbReference type="EC" id="1.17.1.4" evidence="3"/>
<protein>
    <submittedName>
        <fullName evidence="3">Xanthine dehydrogenase subunit D</fullName>
        <ecNumber evidence="3">1.17.1.4</ecNumber>
    </submittedName>
</protein>
<feature type="domain" description="Aldehyde oxidase/xanthine dehydrogenase a/b hammerhead" evidence="2">
    <location>
        <begin position="34"/>
        <end position="140"/>
    </location>
</feature>
<dbReference type="Gene3D" id="3.90.1170.50">
    <property type="entry name" value="Aldehyde oxidase/xanthine dehydrogenase, a/b hammerhead"/>
    <property type="match status" value="1"/>
</dbReference>
<dbReference type="InterPro" id="IPR036856">
    <property type="entry name" value="Ald_Oxase/Xan_DH_a/b_sf"/>
</dbReference>
<dbReference type="InterPro" id="IPR037165">
    <property type="entry name" value="AldOxase/xan_DH_Mopterin-bd_sf"/>
</dbReference>
<dbReference type="SUPFAM" id="SSF56003">
    <property type="entry name" value="Molybdenum cofactor-binding domain"/>
    <property type="match status" value="1"/>
</dbReference>
<gene>
    <name evidence="3" type="primary">pucD</name>
    <name evidence="3" type="ORF">RM779_06005</name>
</gene>
<dbReference type="GO" id="GO:0004854">
    <property type="term" value="F:xanthine dehydrogenase activity"/>
    <property type="evidence" value="ECO:0007669"/>
    <property type="project" value="UniProtKB-EC"/>
</dbReference>
<dbReference type="PANTHER" id="PTHR11908:SF157">
    <property type="entry name" value="XANTHINE DEHYDROGENASE SUBUNIT D-RELATED"/>
    <property type="match status" value="1"/>
</dbReference>
<evidence type="ECO:0000256" key="1">
    <source>
        <dbReference type="SAM" id="MobiDB-lite"/>
    </source>
</evidence>
<dbReference type="Pfam" id="PF01315">
    <property type="entry name" value="Ald_Xan_dh_C"/>
    <property type="match status" value="1"/>
</dbReference>
<dbReference type="InterPro" id="IPR046867">
    <property type="entry name" value="AldOxase/xan_DH_MoCoBD2"/>
</dbReference>
<dbReference type="PANTHER" id="PTHR11908">
    <property type="entry name" value="XANTHINE DEHYDROGENASE"/>
    <property type="match status" value="1"/>
</dbReference>
<dbReference type="SMART" id="SM01008">
    <property type="entry name" value="Ald_Xan_dh_C"/>
    <property type="match status" value="1"/>
</dbReference>
<evidence type="ECO:0000259" key="2">
    <source>
        <dbReference type="SMART" id="SM01008"/>
    </source>
</evidence>
<keyword evidence="4" id="KW-1185">Reference proteome</keyword>
<reference evidence="4" key="1">
    <citation type="submission" date="2023-07" db="EMBL/GenBank/DDBJ databases">
        <title>30 novel species of actinomycetes from the DSMZ collection.</title>
        <authorList>
            <person name="Nouioui I."/>
        </authorList>
    </citation>
    <scope>NUCLEOTIDE SEQUENCE [LARGE SCALE GENOMIC DNA]</scope>
    <source>
        <strain evidence="4">DSM 41886</strain>
    </source>
</reference>
<organism evidence="3 4">
    <name type="scientific">Streptomyces johnsoniae</name>
    <dbReference type="NCBI Taxonomy" id="3075532"/>
    <lineage>
        <taxon>Bacteria</taxon>
        <taxon>Bacillati</taxon>
        <taxon>Actinomycetota</taxon>
        <taxon>Actinomycetes</taxon>
        <taxon>Kitasatosporales</taxon>
        <taxon>Streptomycetaceae</taxon>
        <taxon>Streptomyces</taxon>
    </lineage>
</organism>
<sequence length="792" mass="83353">MGVTPAPDALRQDTAAPGGVGASAERPDAVLKVTGAFAYSSDLWHEDMLWGHTLRSPHPHARITGLDVSAALSLPGVHAVLTHEDLPAATHYGLEFTDQPVLARDVVRHEGEPVALVAADHPETARRAAARIRVSWEELPAVHDEASATARDAPVLHPGRTDHHAAHVPHPNIVHRQPVVRGDVARAVAGADVVVSGTYEVGMQDQAFLGPESGLAVPAEDGGIDLHIATQWLHVDHRQLAPVLGLPPERVRLTLAGVGGAFGAREDLSMQAHACLLALRTGRPVKMVYNRYESFFGHVHRHPARLTYEHGATRDGKLTHVKARIVLDGGAYASSSPAVVGNAASLGLGPYEVPHSDVEAIALYTNNPPCGAMRGFGAVQACFAYEAQMDKLAAALGMDPVELRQRNAMSQGSTMPTGQVVDAPAPVAELLRLVRARPLPPARQWETPDGPDVRALPGGLSNTTHGEGVVRGVGYAVGIKNVGFSEGFDDYSTARVRLEVTGGEPVATVHTAMAEVGQGGVTVHAQIARTELGVTRVALLPADTRVGSAGSTSASRQTYMTGGAVKNTCEAVRAEVLRLGRERGLLDTRAERLAGGKVVGRDGEVLAALADVLGGEAIDVELEFRHRPTQPFDRVTGQGSGHVQYSFCAHRAVVEVDTELGLVKVVELAAAQDVGKAVNPQAVVGQIHGGAVQGLGLAVLEEIVVGDDGRVRNPSFTDYLIPTVLDTPDMPVDVLELADEHAPYGLRGVGEAPTLSATPAIVAAIRRATGRALHRVPVRPEHLTAPDGSRAG</sequence>
<dbReference type="InterPro" id="IPR008274">
    <property type="entry name" value="AldOxase/xan_DH_MoCoBD1"/>
</dbReference>
<dbReference type="InterPro" id="IPR016208">
    <property type="entry name" value="Ald_Oxase/xanthine_DH-like"/>
</dbReference>
<dbReference type="Pfam" id="PF20256">
    <property type="entry name" value="MoCoBD_2"/>
    <property type="match status" value="1"/>
</dbReference>
<dbReference type="SUPFAM" id="SSF54665">
    <property type="entry name" value="CO dehydrogenase molybdoprotein N-domain-like"/>
    <property type="match status" value="1"/>
</dbReference>
<dbReference type="InterPro" id="IPR017609">
    <property type="entry name" value="Xanthine_dehydrogenase_dsu"/>
</dbReference>
<dbReference type="Proteomes" id="UP001183615">
    <property type="component" value="Unassembled WGS sequence"/>
</dbReference>
<keyword evidence="3" id="KW-0560">Oxidoreductase</keyword>